<evidence type="ECO:0000313" key="7">
    <source>
        <dbReference type="EMBL" id="KAI3960263.1"/>
    </source>
</evidence>
<comment type="similarity">
    <text evidence="2">Belongs to the plant DMP1 protein family.</text>
</comment>
<dbReference type="Pfam" id="PF05078">
    <property type="entry name" value="DUF679"/>
    <property type="match status" value="1"/>
</dbReference>
<gene>
    <name evidence="7" type="ORF">MKW98_016987</name>
</gene>
<organism evidence="7 8">
    <name type="scientific">Papaver atlanticum</name>
    <dbReference type="NCBI Taxonomy" id="357466"/>
    <lineage>
        <taxon>Eukaryota</taxon>
        <taxon>Viridiplantae</taxon>
        <taxon>Streptophyta</taxon>
        <taxon>Embryophyta</taxon>
        <taxon>Tracheophyta</taxon>
        <taxon>Spermatophyta</taxon>
        <taxon>Magnoliopsida</taxon>
        <taxon>Ranunculales</taxon>
        <taxon>Papaveraceae</taxon>
        <taxon>Papaveroideae</taxon>
        <taxon>Papaver</taxon>
    </lineage>
</organism>
<dbReference type="AlphaFoldDB" id="A0AAD4XZ03"/>
<evidence type="ECO:0000256" key="6">
    <source>
        <dbReference type="SAM" id="Phobius"/>
    </source>
</evidence>
<name>A0AAD4XZ03_9MAGN</name>
<dbReference type="GO" id="GO:0010256">
    <property type="term" value="P:endomembrane system organization"/>
    <property type="evidence" value="ECO:0007669"/>
    <property type="project" value="TreeGrafter"/>
</dbReference>
<dbReference type="GO" id="GO:0005737">
    <property type="term" value="C:cytoplasm"/>
    <property type="evidence" value="ECO:0007669"/>
    <property type="project" value="UniProtKB-ARBA"/>
</dbReference>
<proteinExistence type="inferred from homology"/>
<keyword evidence="4 6" id="KW-1133">Transmembrane helix</keyword>
<evidence type="ECO:0000256" key="4">
    <source>
        <dbReference type="ARBA" id="ARBA00022989"/>
    </source>
</evidence>
<keyword evidence="8" id="KW-1185">Reference proteome</keyword>
<keyword evidence="5 6" id="KW-0472">Membrane</keyword>
<comment type="caution">
    <text evidence="7">The sequence shown here is derived from an EMBL/GenBank/DDBJ whole genome shotgun (WGS) entry which is preliminary data.</text>
</comment>
<dbReference type="PANTHER" id="PTHR31621:SF11">
    <property type="entry name" value="PROTEIN DMP8-RELATED"/>
    <property type="match status" value="1"/>
</dbReference>
<accession>A0AAD4XZ03</accession>
<feature type="transmembrane region" description="Helical" evidence="6">
    <location>
        <begin position="67"/>
        <end position="87"/>
    </location>
</feature>
<evidence type="ECO:0000313" key="8">
    <source>
        <dbReference type="Proteomes" id="UP001202328"/>
    </source>
</evidence>
<evidence type="ECO:0000256" key="2">
    <source>
        <dbReference type="ARBA" id="ARBA00008707"/>
    </source>
</evidence>
<evidence type="ECO:0000256" key="5">
    <source>
        <dbReference type="ARBA" id="ARBA00023136"/>
    </source>
</evidence>
<evidence type="ECO:0000256" key="1">
    <source>
        <dbReference type="ARBA" id="ARBA00004141"/>
    </source>
</evidence>
<sequence length="138" mass="15461">MLHTQEYSARRAVANGVQITLSKTSMLANCFIGLDGKYHYGYVTPGGLALFRPSLGVETPKDERYRLCFSNFIHTLISTTVFAVIIGGDRRVTHCLLRKHVKEIDDVMESFPLIVGVICSWLYLVFPNTRYGVGCIVT</sequence>
<protein>
    <submittedName>
        <fullName evidence="7">Uncharacterized protein</fullName>
    </submittedName>
</protein>
<dbReference type="Proteomes" id="UP001202328">
    <property type="component" value="Unassembled WGS sequence"/>
</dbReference>
<dbReference type="EMBL" id="JAJJMB010000948">
    <property type="protein sequence ID" value="KAI3960263.1"/>
    <property type="molecule type" value="Genomic_DNA"/>
</dbReference>
<dbReference type="InterPro" id="IPR007770">
    <property type="entry name" value="DMP"/>
</dbReference>
<dbReference type="GO" id="GO:0016020">
    <property type="term" value="C:membrane"/>
    <property type="evidence" value="ECO:0007669"/>
    <property type="project" value="UniProtKB-SubCell"/>
</dbReference>
<evidence type="ECO:0000256" key="3">
    <source>
        <dbReference type="ARBA" id="ARBA00022692"/>
    </source>
</evidence>
<comment type="subcellular location">
    <subcellularLocation>
        <location evidence="1">Membrane</location>
        <topology evidence="1">Multi-pass membrane protein</topology>
    </subcellularLocation>
</comment>
<dbReference type="PANTHER" id="PTHR31621">
    <property type="entry name" value="PROTEIN DMP3"/>
    <property type="match status" value="1"/>
</dbReference>
<feature type="transmembrane region" description="Helical" evidence="6">
    <location>
        <begin position="107"/>
        <end position="126"/>
    </location>
</feature>
<keyword evidence="3 6" id="KW-0812">Transmembrane</keyword>
<reference evidence="7" key="1">
    <citation type="submission" date="2022-04" db="EMBL/GenBank/DDBJ databases">
        <title>A functionally conserved STORR gene fusion in Papaver species that diverged 16.8 million years ago.</title>
        <authorList>
            <person name="Catania T."/>
        </authorList>
    </citation>
    <scope>NUCLEOTIDE SEQUENCE</scope>
    <source>
        <strain evidence="7">S-188037</strain>
    </source>
</reference>